<dbReference type="Proteomes" id="UP001595729">
    <property type="component" value="Unassembled WGS sequence"/>
</dbReference>
<feature type="transmembrane region" description="Helical" evidence="1">
    <location>
        <begin position="20"/>
        <end position="39"/>
    </location>
</feature>
<comment type="caution">
    <text evidence="2">The sequence shown here is derived from an EMBL/GenBank/DDBJ whole genome shotgun (WGS) entry which is preliminary data.</text>
</comment>
<name>A0ABV7W4Y3_9BURK</name>
<evidence type="ECO:0000256" key="1">
    <source>
        <dbReference type="SAM" id="Phobius"/>
    </source>
</evidence>
<sequence length="141" mass="16165">MALRGRRTGRPTGLFRRWALRLWASPTTLIGLALGLLLVPCGARMRIVDGVIEIAALRHAPRRRWPFAAITFGHVIVGTHAQELQRLRAHERVHVRQCERWGPLFLPAYLLAGAWQRMRGRDAYWDNPFEVEARRLGGQEV</sequence>
<gene>
    <name evidence="2" type="ORF">ACFOPI_12535</name>
</gene>
<proteinExistence type="predicted"/>
<keyword evidence="1" id="KW-1133">Transmembrane helix</keyword>
<organism evidence="2 3">
    <name type="scientific">Hydrogenophaga luteola</name>
    <dbReference type="NCBI Taxonomy" id="1591122"/>
    <lineage>
        <taxon>Bacteria</taxon>
        <taxon>Pseudomonadati</taxon>
        <taxon>Pseudomonadota</taxon>
        <taxon>Betaproteobacteria</taxon>
        <taxon>Burkholderiales</taxon>
        <taxon>Comamonadaceae</taxon>
        <taxon>Hydrogenophaga</taxon>
    </lineage>
</organism>
<keyword evidence="1" id="KW-0472">Membrane</keyword>
<dbReference type="EMBL" id="JBHRXX010000005">
    <property type="protein sequence ID" value="MFC3684424.1"/>
    <property type="molecule type" value="Genomic_DNA"/>
</dbReference>
<accession>A0ABV7W4Y3</accession>
<keyword evidence="3" id="KW-1185">Reference proteome</keyword>
<reference evidence="3" key="1">
    <citation type="journal article" date="2019" name="Int. J. Syst. Evol. Microbiol.">
        <title>The Global Catalogue of Microorganisms (GCM) 10K type strain sequencing project: providing services to taxonomists for standard genome sequencing and annotation.</title>
        <authorList>
            <consortium name="The Broad Institute Genomics Platform"/>
            <consortium name="The Broad Institute Genome Sequencing Center for Infectious Disease"/>
            <person name="Wu L."/>
            <person name="Ma J."/>
        </authorList>
    </citation>
    <scope>NUCLEOTIDE SEQUENCE [LARGE SCALE GENOMIC DNA]</scope>
    <source>
        <strain evidence="3">KCTC 42501</strain>
    </source>
</reference>
<keyword evidence="1" id="KW-0812">Transmembrane</keyword>
<evidence type="ECO:0000313" key="2">
    <source>
        <dbReference type="EMBL" id="MFC3684424.1"/>
    </source>
</evidence>
<evidence type="ECO:0000313" key="3">
    <source>
        <dbReference type="Proteomes" id="UP001595729"/>
    </source>
</evidence>
<dbReference type="RefSeq" id="WP_382174299.1">
    <property type="nucleotide sequence ID" value="NZ_JBHRXX010000005.1"/>
</dbReference>
<protein>
    <submittedName>
        <fullName evidence="2">Signal peptide prediction</fullName>
    </submittedName>
</protein>